<dbReference type="PANTHER" id="PTHR30386:SF24">
    <property type="entry name" value="MULTIDRUG RESISTANCE EFFLUX PUMP"/>
    <property type="match status" value="1"/>
</dbReference>
<accession>A0A0P0Z2X4</accession>
<dbReference type="Gene3D" id="2.40.50.100">
    <property type="match status" value="1"/>
</dbReference>
<evidence type="ECO:0000256" key="1">
    <source>
        <dbReference type="SAM" id="Coils"/>
    </source>
</evidence>
<evidence type="ECO:0000259" key="3">
    <source>
        <dbReference type="Pfam" id="PF25917"/>
    </source>
</evidence>
<dbReference type="Pfam" id="PF25963">
    <property type="entry name" value="Beta-barrel_AAEA"/>
    <property type="match status" value="1"/>
</dbReference>
<reference evidence="5" key="1">
    <citation type="journal article" date="2015" name="Proc. Natl. Acad. Sci. U.S.A.">
        <title>Bacterial clade with the ribosomal RNA operon on a small plasmid rather than the chromosome.</title>
        <authorList>
            <person name="Anda M."/>
            <person name="Ohtsubo Y."/>
            <person name="Okubo T."/>
            <person name="Sugawara M."/>
            <person name="Nagata Y."/>
            <person name="Tsuda M."/>
            <person name="Minamisawa K."/>
            <person name="Mitsui H."/>
        </authorList>
    </citation>
    <scope>NUCLEOTIDE SEQUENCE</scope>
    <source>
        <strain evidence="5">JCM 14755</strain>
    </source>
</reference>
<protein>
    <submittedName>
        <fullName evidence="5">Multidrug resistance efflux protein</fullName>
    </submittedName>
</protein>
<feature type="domain" description="p-hydroxybenzoic acid efflux pump subunit AaeA-like beta-barrel" evidence="4">
    <location>
        <begin position="267"/>
        <end position="359"/>
    </location>
</feature>
<dbReference type="Gene3D" id="1.10.287.470">
    <property type="entry name" value="Helix hairpin bin"/>
    <property type="match status" value="1"/>
</dbReference>
<name>A0A0P0Z2X4_9HYPH</name>
<feature type="coiled-coil region" evidence="1">
    <location>
        <begin position="106"/>
        <end position="161"/>
    </location>
</feature>
<evidence type="ECO:0000259" key="4">
    <source>
        <dbReference type="Pfam" id="PF25963"/>
    </source>
</evidence>
<dbReference type="GO" id="GO:0055085">
    <property type="term" value="P:transmembrane transport"/>
    <property type="evidence" value="ECO:0007669"/>
    <property type="project" value="InterPro"/>
</dbReference>
<evidence type="ECO:0000313" key="5">
    <source>
        <dbReference type="EMBL" id="BAT28367.1"/>
    </source>
</evidence>
<dbReference type="Gene3D" id="2.40.30.170">
    <property type="match status" value="1"/>
</dbReference>
<proteinExistence type="predicted"/>
<keyword evidence="1" id="KW-0175">Coiled coil</keyword>
<feature type="domain" description="Multidrug resistance protein MdtA-like barrel-sandwich hybrid" evidence="3">
    <location>
        <begin position="67"/>
        <end position="261"/>
    </location>
</feature>
<dbReference type="InterPro" id="IPR058634">
    <property type="entry name" value="AaeA-lik-b-barrel"/>
</dbReference>
<dbReference type="PANTHER" id="PTHR30386">
    <property type="entry name" value="MEMBRANE FUSION SUBUNIT OF EMRAB-TOLC MULTIDRUG EFFLUX PUMP"/>
    <property type="match status" value="1"/>
</dbReference>
<dbReference type="AlphaFoldDB" id="A0A0P0Z2X4"/>
<keyword evidence="2" id="KW-0812">Transmembrane</keyword>
<dbReference type="Pfam" id="PF25917">
    <property type="entry name" value="BSH_RND"/>
    <property type="match status" value="1"/>
</dbReference>
<dbReference type="EMBL" id="LC066377">
    <property type="protein sequence ID" value="BAT28367.1"/>
    <property type="molecule type" value="Genomic_DNA"/>
</dbReference>
<evidence type="ECO:0000256" key="2">
    <source>
        <dbReference type="SAM" id="Phobius"/>
    </source>
</evidence>
<feature type="transmembrane region" description="Helical" evidence="2">
    <location>
        <begin position="27"/>
        <end position="48"/>
    </location>
</feature>
<dbReference type="InterPro" id="IPR058625">
    <property type="entry name" value="MdtA-like_BSH"/>
</dbReference>
<keyword evidence="2" id="KW-1133">Transmembrane helix</keyword>
<organism evidence="5">
    <name type="scientific">Aureimonas frigidaquae</name>
    <dbReference type="NCBI Taxonomy" id="424757"/>
    <lineage>
        <taxon>Bacteria</taxon>
        <taxon>Pseudomonadati</taxon>
        <taxon>Pseudomonadota</taxon>
        <taxon>Alphaproteobacteria</taxon>
        <taxon>Hyphomicrobiales</taxon>
        <taxon>Aurantimonadaceae</taxon>
        <taxon>Aureimonas</taxon>
    </lineage>
</organism>
<dbReference type="InterPro" id="IPR050739">
    <property type="entry name" value="MFP"/>
</dbReference>
<sequence length="372" mass="39420">MLKKTDDDAVSSKPEARSAPRRGIKRLALPILAVAVIGSGLYYGHYWWTEGRFLVSTDDAYVAADMALITARVTGYVTAVPVRENQSVRAGETLVEIDPGDLALELKAADARLSTQEAAITRMRAQRDAARAALVETQARREALQSAAAEAERSLARAQDLARSGAAAQAALDQAQNARDQAAATLRGGAAAIDSAQANIAVLDAQIAEQERTLEERRIDQETAARNLTFAALKAPYDGVVGNLSVQPGDLVSPSRRLMTVVPLADVYIDANFKETQLGRIAVGDKAHIEVDALPDQTFMGTVESVSPASGSVFSLLPADNATGNFTKIVQRVPVRVHLDPGQDSDGRLRPGLSTQVTIDIRTATGAATNGG</sequence>
<keyword evidence="2" id="KW-0472">Membrane</keyword>
<dbReference type="SUPFAM" id="SSF111369">
    <property type="entry name" value="HlyD-like secretion proteins"/>
    <property type="match status" value="2"/>
</dbReference>
<dbReference type="RefSeq" id="WP_062226176.1">
    <property type="nucleotide sequence ID" value="NZ_BBWR01000002.1"/>
</dbReference>